<gene>
    <name evidence="1" type="ORF">FA13DRAFT_1804098</name>
</gene>
<evidence type="ECO:0000313" key="1">
    <source>
        <dbReference type="EMBL" id="TEB18119.1"/>
    </source>
</evidence>
<accession>A0A4Y7S9N1</accession>
<comment type="caution">
    <text evidence="1">The sequence shown here is derived from an EMBL/GenBank/DDBJ whole genome shotgun (WGS) entry which is preliminary data.</text>
</comment>
<name>A0A4Y7S9N1_COPMI</name>
<protein>
    <recommendedName>
        <fullName evidence="3">F-box domain-containing protein</fullName>
    </recommendedName>
</protein>
<dbReference type="Gene3D" id="3.80.10.10">
    <property type="entry name" value="Ribonuclease Inhibitor"/>
    <property type="match status" value="1"/>
</dbReference>
<dbReference type="AlphaFoldDB" id="A0A4Y7S9N1"/>
<dbReference type="STRING" id="71717.A0A4Y7S9N1"/>
<sequence length="272" mass="31014">MRQNSSQTELRAWNNLQWLDLTFSSWGKKEEDNPKDSIFRHLPLVTTFALELPSYCNGEDCSLVFHLSPNFLCNLTHLTLWCDWDKSKIMGTLQHCMNLESLKLDFCSTLEEYLAQTPSTWLDALQSSGIHLVKLRRMDPVGILQDTVEIALRYIKASALEELDLDFESEGQGRGSIVGGMWLPEEIGGFVKMSGCVKTLRKLQIHCLSMDGEDLTNTFVQMPNTVHDIFDDVLESSKAFCHLGGRFCNLVPRLTKLELLHVQPYPYFCAED</sequence>
<dbReference type="InterPro" id="IPR032675">
    <property type="entry name" value="LRR_dom_sf"/>
</dbReference>
<keyword evidence="2" id="KW-1185">Reference proteome</keyword>
<dbReference type="EMBL" id="QPFP01000287">
    <property type="protein sequence ID" value="TEB18119.1"/>
    <property type="molecule type" value="Genomic_DNA"/>
</dbReference>
<evidence type="ECO:0000313" key="2">
    <source>
        <dbReference type="Proteomes" id="UP000298030"/>
    </source>
</evidence>
<proteinExistence type="predicted"/>
<reference evidence="1 2" key="1">
    <citation type="journal article" date="2019" name="Nat. Ecol. Evol.">
        <title>Megaphylogeny resolves global patterns of mushroom evolution.</title>
        <authorList>
            <person name="Varga T."/>
            <person name="Krizsan K."/>
            <person name="Foldi C."/>
            <person name="Dima B."/>
            <person name="Sanchez-Garcia M."/>
            <person name="Sanchez-Ramirez S."/>
            <person name="Szollosi G.J."/>
            <person name="Szarkandi J.G."/>
            <person name="Papp V."/>
            <person name="Albert L."/>
            <person name="Andreopoulos W."/>
            <person name="Angelini C."/>
            <person name="Antonin V."/>
            <person name="Barry K.W."/>
            <person name="Bougher N.L."/>
            <person name="Buchanan P."/>
            <person name="Buyck B."/>
            <person name="Bense V."/>
            <person name="Catcheside P."/>
            <person name="Chovatia M."/>
            <person name="Cooper J."/>
            <person name="Damon W."/>
            <person name="Desjardin D."/>
            <person name="Finy P."/>
            <person name="Geml J."/>
            <person name="Haridas S."/>
            <person name="Hughes K."/>
            <person name="Justo A."/>
            <person name="Karasinski D."/>
            <person name="Kautmanova I."/>
            <person name="Kiss B."/>
            <person name="Kocsube S."/>
            <person name="Kotiranta H."/>
            <person name="LaButti K.M."/>
            <person name="Lechner B.E."/>
            <person name="Liimatainen K."/>
            <person name="Lipzen A."/>
            <person name="Lukacs Z."/>
            <person name="Mihaltcheva S."/>
            <person name="Morgado L.N."/>
            <person name="Niskanen T."/>
            <person name="Noordeloos M.E."/>
            <person name="Ohm R.A."/>
            <person name="Ortiz-Santana B."/>
            <person name="Ovrebo C."/>
            <person name="Racz N."/>
            <person name="Riley R."/>
            <person name="Savchenko A."/>
            <person name="Shiryaev A."/>
            <person name="Soop K."/>
            <person name="Spirin V."/>
            <person name="Szebenyi C."/>
            <person name="Tomsovsky M."/>
            <person name="Tulloss R.E."/>
            <person name="Uehling J."/>
            <person name="Grigoriev I.V."/>
            <person name="Vagvolgyi C."/>
            <person name="Papp T."/>
            <person name="Martin F.M."/>
            <person name="Miettinen O."/>
            <person name="Hibbett D.S."/>
            <person name="Nagy L.G."/>
        </authorList>
    </citation>
    <scope>NUCLEOTIDE SEQUENCE [LARGE SCALE GENOMIC DNA]</scope>
    <source>
        <strain evidence="1 2">FP101781</strain>
    </source>
</reference>
<organism evidence="1 2">
    <name type="scientific">Coprinellus micaceus</name>
    <name type="common">Glistening ink-cap mushroom</name>
    <name type="synonym">Coprinus micaceus</name>
    <dbReference type="NCBI Taxonomy" id="71717"/>
    <lineage>
        <taxon>Eukaryota</taxon>
        <taxon>Fungi</taxon>
        <taxon>Dikarya</taxon>
        <taxon>Basidiomycota</taxon>
        <taxon>Agaricomycotina</taxon>
        <taxon>Agaricomycetes</taxon>
        <taxon>Agaricomycetidae</taxon>
        <taxon>Agaricales</taxon>
        <taxon>Agaricineae</taxon>
        <taxon>Psathyrellaceae</taxon>
        <taxon>Coprinellus</taxon>
    </lineage>
</organism>
<evidence type="ECO:0008006" key="3">
    <source>
        <dbReference type="Google" id="ProtNLM"/>
    </source>
</evidence>
<dbReference type="Proteomes" id="UP000298030">
    <property type="component" value="Unassembled WGS sequence"/>
</dbReference>
<dbReference type="OrthoDB" id="3054765at2759"/>
<dbReference type="SUPFAM" id="SSF52047">
    <property type="entry name" value="RNI-like"/>
    <property type="match status" value="1"/>
</dbReference>